<reference evidence="10" key="2">
    <citation type="submission" date="2025-08" db="UniProtKB">
        <authorList>
            <consortium name="Ensembl"/>
        </authorList>
    </citation>
    <scope>IDENTIFICATION</scope>
</reference>
<dbReference type="EMBL" id="AHAT01024834">
    <property type="status" value="NOT_ANNOTATED_CDS"/>
    <property type="molecule type" value="Genomic_DNA"/>
</dbReference>
<comment type="subunit">
    <text evidence="9">Component of the RZZ complex.</text>
</comment>
<evidence type="ECO:0000256" key="9">
    <source>
        <dbReference type="RuleBase" id="RU369076"/>
    </source>
</evidence>
<dbReference type="FunCoup" id="W5N903">
    <property type="interactions" value="793"/>
</dbReference>
<evidence type="ECO:0000256" key="3">
    <source>
        <dbReference type="ARBA" id="ARBA00022454"/>
    </source>
</evidence>
<dbReference type="InParanoid" id="W5N903"/>
<protein>
    <recommendedName>
        <fullName evidence="9">Protein zwilch</fullName>
    </recommendedName>
</protein>
<dbReference type="GO" id="GO:1990423">
    <property type="term" value="C:RZZ complex"/>
    <property type="evidence" value="ECO:0000318"/>
    <property type="project" value="GO_Central"/>
</dbReference>
<dbReference type="Ensembl" id="ENSLOCT00000017142.1">
    <property type="protein sequence ID" value="ENSLOCP00000017112.1"/>
    <property type="gene ID" value="ENSLOCG00000013873.1"/>
</dbReference>
<dbReference type="eggNOG" id="KOG4803">
    <property type="taxonomic scope" value="Eukaryota"/>
</dbReference>
<proteinExistence type="inferred from homology"/>
<evidence type="ECO:0000256" key="5">
    <source>
        <dbReference type="ARBA" id="ARBA00022776"/>
    </source>
</evidence>
<dbReference type="Gene3D" id="1.10.287.1880">
    <property type="match status" value="1"/>
</dbReference>
<comment type="function">
    <text evidence="9">Essential component of the mitotic checkpoint, which prevents cells from prematurely exiting mitosis. Required for the assembly of the dynein-dynactin and MAD1-MAD2 complexes onto kinetochores. Its function related to the spindle assembly machinery is proposed to depend on its association in the mitotic RZZ complex.</text>
</comment>
<dbReference type="Gene3D" id="6.20.270.10">
    <property type="match status" value="1"/>
</dbReference>
<dbReference type="GO" id="GO:0007094">
    <property type="term" value="P:mitotic spindle assembly checkpoint signaling"/>
    <property type="evidence" value="ECO:0000318"/>
    <property type="project" value="GO_Central"/>
</dbReference>
<dbReference type="PANTHER" id="PTHR15995">
    <property type="entry name" value="PROTEIN ZWILCH HOMOLOG"/>
    <property type="match status" value="1"/>
</dbReference>
<dbReference type="Gene3D" id="6.10.140.520">
    <property type="match status" value="1"/>
</dbReference>
<evidence type="ECO:0000256" key="4">
    <source>
        <dbReference type="ARBA" id="ARBA00022618"/>
    </source>
</evidence>
<dbReference type="PANTHER" id="PTHR15995:SF1">
    <property type="entry name" value="PROTEIN ZWILCH HOMOLOG"/>
    <property type="match status" value="1"/>
</dbReference>
<keyword evidence="5 9" id="KW-0498">Mitosis</keyword>
<evidence type="ECO:0000256" key="6">
    <source>
        <dbReference type="ARBA" id="ARBA00022838"/>
    </source>
</evidence>
<dbReference type="Pfam" id="PF09817">
    <property type="entry name" value="Zwilch"/>
    <property type="match status" value="1"/>
</dbReference>
<dbReference type="OMA" id="PARTTWF"/>
<reference evidence="10" key="3">
    <citation type="submission" date="2025-09" db="UniProtKB">
        <authorList>
            <consortium name="Ensembl"/>
        </authorList>
    </citation>
    <scope>IDENTIFICATION</scope>
</reference>
<dbReference type="HOGENOM" id="CLU_466141_0_0_1"/>
<evidence type="ECO:0000256" key="8">
    <source>
        <dbReference type="ARBA" id="ARBA00023328"/>
    </source>
</evidence>
<dbReference type="Gene3D" id="2.20.25.230">
    <property type="match status" value="1"/>
</dbReference>
<dbReference type="InterPro" id="IPR018630">
    <property type="entry name" value="Zwilch"/>
</dbReference>
<dbReference type="Proteomes" id="UP000018468">
    <property type="component" value="Linkage group LG3"/>
</dbReference>
<dbReference type="Gene3D" id="1.20.58.730">
    <property type="match status" value="1"/>
</dbReference>
<comment type="similarity">
    <text evidence="2 9">Belongs to the ZWILCH family.</text>
</comment>
<dbReference type="STRING" id="7918.ENSLOCP00000017112"/>
<reference evidence="11" key="1">
    <citation type="submission" date="2011-12" db="EMBL/GenBank/DDBJ databases">
        <title>The Draft Genome of Lepisosteus oculatus.</title>
        <authorList>
            <consortium name="The Broad Institute Genome Assembly &amp; Analysis Group"/>
            <consortium name="Computational R&amp;D Group"/>
            <consortium name="and Sequencing Platform"/>
            <person name="Di Palma F."/>
            <person name="Alfoldi J."/>
            <person name="Johnson J."/>
            <person name="Berlin A."/>
            <person name="Gnerre S."/>
            <person name="Jaffe D."/>
            <person name="MacCallum I."/>
            <person name="Young S."/>
            <person name="Walker B.J."/>
            <person name="Lander E.S."/>
            <person name="Lindblad-Toh K."/>
        </authorList>
    </citation>
    <scope>NUCLEOTIDE SEQUENCE [LARGE SCALE GENOMIC DNA]</scope>
</reference>
<keyword evidence="4 9" id="KW-0132">Cell division</keyword>
<keyword evidence="3 9" id="KW-0158">Chromosome</keyword>
<sequence>KMVMKIITETKKFSQFLLGYQEEWKDSVDPVFYEDELQIQITGQGSRSPLRSFWSGNQPAFICERAVPTPASEGENVGDCLPNASLLMTDEEVTPLPLSVLKARQVISRYVLSQNPNVPQLAGAGEPGAALYPLWVRCDMSDPEGTCWLGADAIRSGSKVTAVNLHTVTCKGPAMRKETLITLDELKQAHKSRHHASTVATRGCAQYDLFGSTVVENTVIESQSSVTVDFTWNSVESILQTPPLTSTATLNIKVTSGDMRSPVYQLYKELEFIQVLAEGLRTGVTEWPEPLETNPAVELTKALIEDLRNKVKSVQNQSAKEKEPKKEMNDSNTVDGSIRIAFLTERGDLDFVEQLWSKMRKSVTSYQDIVDCLTLVIQALKFGDIQPWIHRGSSSSLSKLVLQSYHGQMGSVSLTGLTPVHMLLEVGLDKMRKDYINYFIGQELSTLNYLSYYLSSEVDLQEQVERLKKLHHLLEIVVNCSTFLSLSHQHLFPLTQSCLQFYKTHPYDEDHSFQLQIRPTVISSFYQKEHPQTWRVEVSSGHGPQELKTTWQLSDKPPVDHVAFNMADVPFEVTVNGENEEPMYFTTVVSCSQVSFT</sequence>
<dbReference type="GO" id="GO:0051301">
    <property type="term" value="P:cell division"/>
    <property type="evidence" value="ECO:0007669"/>
    <property type="project" value="UniProtKB-UniRule"/>
</dbReference>
<evidence type="ECO:0000256" key="1">
    <source>
        <dbReference type="ARBA" id="ARBA00004629"/>
    </source>
</evidence>
<dbReference type="GO" id="GO:0034501">
    <property type="term" value="P:protein localization to kinetochore"/>
    <property type="evidence" value="ECO:0000318"/>
    <property type="project" value="GO_Central"/>
</dbReference>
<dbReference type="AlphaFoldDB" id="W5N903"/>
<evidence type="ECO:0000256" key="2">
    <source>
        <dbReference type="ARBA" id="ARBA00009062"/>
    </source>
</evidence>
<keyword evidence="11" id="KW-1185">Reference proteome</keyword>
<evidence type="ECO:0000313" key="11">
    <source>
        <dbReference type="Proteomes" id="UP000018468"/>
    </source>
</evidence>
<keyword evidence="6 9" id="KW-0995">Kinetochore</keyword>
<evidence type="ECO:0000313" key="10">
    <source>
        <dbReference type="Ensembl" id="ENSLOCP00000017112.1"/>
    </source>
</evidence>
<dbReference type="GeneTree" id="ENSGT00390000013696"/>
<evidence type="ECO:0000256" key="7">
    <source>
        <dbReference type="ARBA" id="ARBA00023306"/>
    </source>
</evidence>
<dbReference type="Bgee" id="ENSLOCG00000013873">
    <property type="expression patterns" value="Expressed in testis and 12 other cell types or tissues"/>
</dbReference>
<name>W5N903_LEPOC</name>
<comment type="subcellular location">
    <subcellularLocation>
        <location evidence="1 9">Chromosome</location>
        <location evidence="1 9">Centromere</location>
        <location evidence="1 9">Kinetochore</location>
    </subcellularLocation>
</comment>
<organism evidence="10 11">
    <name type="scientific">Lepisosteus oculatus</name>
    <name type="common">Spotted gar</name>
    <dbReference type="NCBI Taxonomy" id="7918"/>
    <lineage>
        <taxon>Eukaryota</taxon>
        <taxon>Metazoa</taxon>
        <taxon>Chordata</taxon>
        <taxon>Craniata</taxon>
        <taxon>Vertebrata</taxon>
        <taxon>Euteleostomi</taxon>
        <taxon>Actinopterygii</taxon>
        <taxon>Neopterygii</taxon>
        <taxon>Holostei</taxon>
        <taxon>Semionotiformes</taxon>
        <taxon>Lepisosteidae</taxon>
        <taxon>Lepisosteus</taxon>
    </lineage>
</organism>
<keyword evidence="8 9" id="KW-0137">Centromere</keyword>
<keyword evidence="7 9" id="KW-0131">Cell cycle</keyword>
<accession>W5N903</accession>